<comment type="function">
    <text evidence="5">Catalyzes the ATP-dependent conversion of 5-aminoimidazole ribonucleotide (AIR) and HCO(3)- to N5-carboxyaminoimidazole ribonucleotide (N5-CAIR).</text>
</comment>
<comment type="catalytic activity">
    <reaction evidence="4 5">
        <text>5-amino-1-(5-phospho-beta-D-ribosyl)imidazole + hydrogencarbonate + ATP = 5-carboxyamino-1-(5-phospho-D-ribosyl)imidazole + ADP + phosphate + 2 H(+)</text>
        <dbReference type="Rhea" id="RHEA:19317"/>
        <dbReference type="ChEBI" id="CHEBI:15378"/>
        <dbReference type="ChEBI" id="CHEBI:17544"/>
        <dbReference type="ChEBI" id="CHEBI:30616"/>
        <dbReference type="ChEBI" id="CHEBI:43474"/>
        <dbReference type="ChEBI" id="CHEBI:58730"/>
        <dbReference type="ChEBI" id="CHEBI:137981"/>
        <dbReference type="ChEBI" id="CHEBI:456216"/>
        <dbReference type="EC" id="6.3.4.18"/>
    </reaction>
</comment>
<dbReference type="SUPFAM" id="SSF52440">
    <property type="entry name" value="PreATP-grasp domain"/>
    <property type="match status" value="1"/>
</dbReference>
<dbReference type="SUPFAM" id="SSF56059">
    <property type="entry name" value="Glutathione synthetase ATP-binding domain-like"/>
    <property type="match status" value="1"/>
</dbReference>
<dbReference type="InterPro" id="IPR054350">
    <property type="entry name" value="PurT/PurK_preATP-grasp"/>
</dbReference>
<feature type="binding site" evidence="4">
    <location>
        <position position="215"/>
    </location>
    <ligand>
        <name>ATP</name>
        <dbReference type="ChEBI" id="CHEBI:30616"/>
    </ligand>
</feature>
<sequence length="373" mass="41421">MRQNRLLYRSTIGIVGGGQLGRMMATAAKHMGYRVVVLDPTPDCPTAQVSDQQIVADYADMNAIKQLAEKSDVVTYEFENVDLASANYLQEKGLLPQGSELLRITQDRENEKQVMLEKGLPISTFSIVSDRTQLEDALQKIGTPSVLKTCTGGYDGKGQMKLDTKADIEQAADFIAKNGRCILEQWVTFDKEISVVFTRSIHGEVSIFPVAENQHKHHILHKTIAPARISNTVRNKAVEAAQVVAESIDVVGTFAVEMFVSGDDIFINEMAPRPHNSGHYTIEACNVSQFEQHIRAICGLPLAPVLFHGAAIMINLLGEDVEPFMKRIEDLEGAHIHMYGKQENKPKRKMGHITFVANQLAELDKIIEKINEV</sequence>
<dbReference type="Gene3D" id="3.30.1490.20">
    <property type="entry name" value="ATP-grasp fold, A domain"/>
    <property type="match status" value="1"/>
</dbReference>
<gene>
    <name evidence="4 5 7" type="primary">purK</name>
    <name evidence="7" type="ORF">QQS35_16365</name>
</gene>
<organism evidence="7 8">
    <name type="scientific">Aquibacillus rhizosphaerae</name>
    <dbReference type="NCBI Taxonomy" id="3051431"/>
    <lineage>
        <taxon>Bacteria</taxon>
        <taxon>Bacillati</taxon>
        <taxon>Bacillota</taxon>
        <taxon>Bacilli</taxon>
        <taxon>Bacillales</taxon>
        <taxon>Bacillaceae</taxon>
        <taxon>Aquibacillus</taxon>
    </lineage>
</organism>
<keyword evidence="8" id="KW-1185">Reference proteome</keyword>
<dbReference type="PROSITE" id="PS50975">
    <property type="entry name" value="ATP_GRASP"/>
    <property type="match status" value="1"/>
</dbReference>
<dbReference type="HAMAP" id="MF_01928">
    <property type="entry name" value="PurK"/>
    <property type="match status" value="1"/>
</dbReference>
<feature type="binding site" evidence="4">
    <location>
        <position position="108"/>
    </location>
    <ligand>
        <name>ATP</name>
        <dbReference type="ChEBI" id="CHEBI:30616"/>
    </ligand>
</feature>
<evidence type="ECO:0000256" key="5">
    <source>
        <dbReference type="RuleBase" id="RU361200"/>
    </source>
</evidence>
<protein>
    <recommendedName>
        <fullName evidence="4 5">N5-carboxyaminoimidazole ribonucleotide synthase</fullName>
        <shortName evidence="4 5">N5-CAIR synthase</shortName>
        <ecNumber evidence="4 5">6.3.4.18</ecNumber>
    </recommendedName>
    <alternativeName>
        <fullName evidence="4 5">5-(carboxyamino)imidazole ribonucleotide synthetase</fullName>
    </alternativeName>
</protein>
<dbReference type="Pfam" id="PF02222">
    <property type="entry name" value="ATP-grasp"/>
    <property type="match status" value="1"/>
</dbReference>
<reference evidence="7 8" key="1">
    <citation type="submission" date="2023-06" db="EMBL/GenBank/DDBJ databases">
        <title>Aquibacillus rhizosphaerae LR5S19.</title>
        <authorList>
            <person name="Sun J.-Q."/>
        </authorList>
    </citation>
    <scope>NUCLEOTIDE SEQUENCE [LARGE SCALE GENOMIC DNA]</scope>
    <source>
        <strain evidence="7 8">LR5S19</strain>
    </source>
</reference>
<comment type="caution">
    <text evidence="7">The sequence shown here is derived from an EMBL/GenBank/DDBJ whole genome shotgun (WGS) entry which is preliminary data.</text>
</comment>
<evidence type="ECO:0000313" key="8">
    <source>
        <dbReference type="Proteomes" id="UP001235343"/>
    </source>
</evidence>
<evidence type="ECO:0000256" key="3">
    <source>
        <dbReference type="ARBA" id="ARBA00022840"/>
    </source>
</evidence>
<dbReference type="InterPro" id="IPR013815">
    <property type="entry name" value="ATP_grasp_subdomain_1"/>
</dbReference>
<feature type="binding site" evidence="4">
    <location>
        <begin position="268"/>
        <end position="269"/>
    </location>
    <ligand>
        <name>ATP</name>
        <dbReference type="ChEBI" id="CHEBI:30616"/>
    </ligand>
</feature>
<dbReference type="EC" id="6.3.4.18" evidence="4 5"/>
<evidence type="ECO:0000313" key="7">
    <source>
        <dbReference type="EMBL" id="MDL4842013.1"/>
    </source>
</evidence>
<feature type="binding site" evidence="4">
    <location>
        <position position="192"/>
    </location>
    <ligand>
        <name>ATP</name>
        <dbReference type="ChEBI" id="CHEBI:30616"/>
    </ligand>
</feature>
<dbReference type="NCBIfam" id="TIGR01161">
    <property type="entry name" value="purK"/>
    <property type="match status" value="1"/>
</dbReference>
<dbReference type="Gene3D" id="3.30.470.20">
    <property type="entry name" value="ATP-grasp fold, B domain"/>
    <property type="match status" value="1"/>
</dbReference>
<feature type="binding site" evidence="4">
    <location>
        <begin position="184"/>
        <end position="187"/>
    </location>
    <ligand>
        <name>ATP</name>
        <dbReference type="ChEBI" id="CHEBI:30616"/>
    </ligand>
</feature>
<dbReference type="NCBIfam" id="NF004679">
    <property type="entry name" value="PRK06019.1-5"/>
    <property type="match status" value="1"/>
</dbReference>
<comment type="similarity">
    <text evidence="4 5">Belongs to the PurK/PurT family.</text>
</comment>
<dbReference type="InterPro" id="IPR005875">
    <property type="entry name" value="PurK"/>
</dbReference>
<keyword evidence="1 4" id="KW-0547">Nucleotide-binding</keyword>
<dbReference type="Proteomes" id="UP001235343">
    <property type="component" value="Unassembled WGS sequence"/>
</dbReference>
<dbReference type="Pfam" id="PF17769">
    <property type="entry name" value="PurK_C"/>
    <property type="match status" value="1"/>
</dbReference>
<dbReference type="Gene3D" id="3.40.50.20">
    <property type="match status" value="1"/>
</dbReference>
<evidence type="ECO:0000256" key="1">
    <source>
        <dbReference type="ARBA" id="ARBA00022741"/>
    </source>
</evidence>
<evidence type="ECO:0000256" key="4">
    <source>
        <dbReference type="HAMAP-Rule" id="MF_01928"/>
    </source>
</evidence>
<dbReference type="NCBIfam" id="NF004675">
    <property type="entry name" value="PRK06019.1-1"/>
    <property type="match status" value="1"/>
</dbReference>
<feature type="binding site" evidence="4">
    <location>
        <position position="148"/>
    </location>
    <ligand>
        <name>ATP</name>
        <dbReference type="ChEBI" id="CHEBI:30616"/>
    </ligand>
</feature>
<keyword evidence="4 5" id="KW-0436">Ligase</keyword>
<dbReference type="InterPro" id="IPR003135">
    <property type="entry name" value="ATP-grasp_carboxylate-amine"/>
</dbReference>
<comment type="function">
    <text evidence="4">Catalyzes the ATP-dependent conversion of 5-aminoimidazole ribonucleotide (AIR) and HCO(3)(-) to N5-carboxyaminoimidazole ribonucleotide (N5-CAIR).</text>
</comment>
<evidence type="ECO:0000259" key="6">
    <source>
        <dbReference type="PROSITE" id="PS50975"/>
    </source>
</evidence>
<keyword evidence="3 4" id="KW-0067">ATP-binding</keyword>
<dbReference type="RefSeq" id="WP_285933299.1">
    <property type="nucleotide sequence ID" value="NZ_JASTZU010000051.1"/>
</dbReference>
<accession>A0ABT7L824</accession>
<comment type="pathway">
    <text evidence="4 5">Purine metabolism; IMP biosynthesis via de novo pathway; 5-amino-1-(5-phospho-D-ribosyl)imidazole-4-carboxylate from 5-amino-1-(5-phospho-D-ribosyl)imidazole (N5-CAIR route): step 1/2.</text>
</comment>
<dbReference type="NCBIfam" id="NF004676">
    <property type="entry name" value="PRK06019.1-2"/>
    <property type="match status" value="1"/>
</dbReference>
<dbReference type="InterPro" id="IPR040686">
    <property type="entry name" value="PurK_C"/>
</dbReference>
<feature type="domain" description="ATP-grasp" evidence="6">
    <location>
        <begin position="112"/>
        <end position="298"/>
    </location>
</feature>
<dbReference type="GO" id="GO:0034028">
    <property type="term" value="F:5-(carboxyamino)imidazole ribonucleotide synthase activity"/>
    <property type="evidence" value="ECO:0007669"/>
    <property type="project" value="UniProtKB-EC"/>
</dbReference>
<name>A0ABT7L824_9BACI</name>
<dbReference type="InterPro" id="IPR011761">
    <property type="entry name" value="ATP-grasp"/>
</dbReference>
<dbReference type="SUPFAM" id="SSF51246">
    <property type="entry name" value="Rudiment single hybrid motif"/>
    <property type="match status" value="1"/>
</dbReference>
<comment type="subunit">
    <text evidence="4 5">Homodimer.</text>
</comment>
<dbReference type="PANTHER" id="PTHR11609:SF5">
    <property type="entry name" value="PHOSPHORIBOSYLAMINOIMIDAZOLE CARBOXYLASE"/>
    <property type="match status" value="1"/>
</dbReference>
<keyword evidence="2 4" id="KW-0658">Purine biosynthesis</keyword>
<dbReference type="PANTHER" id="PTHR11609">
    <property type="entry name" value="PURINE BIOSYNTHESIS PROTEIN 6/7, PUR6/7"/>
    <property type="match status" value="1"/>
</dbReference>
<feature type="binding site" evidence="4">
    <location>
        <begin position="153"/>
        <end position="159"/>
    </location>
    <ligand>
        <name>ATP</name>
        <dbReference type="ChEBI" id="CHEBI:30616"/>
    </ligand>
</feature>
<dbReference type="InterPro" id="IPR011054">
    <property type="entry name" value="Rudment_hybrid_motif"/>
</dbReference>
<evidence type="ECO:0000256" key="2">
    <source>
        <dbReference type="ARBA" id="ARBA00022755"/>
    </source>
</evidence>
<dbReference type="EMBL" id="JASTZU010000051">
    <property type="protein sequence ID" value="MDL4842013.1"/>
    <property type="molecule type" value="Genomic_DNA"/>
</dbReference>
<dbReference type="InterPro" id="IPR016185">
    <property type="entry name" value="PreATP-grasp_dom_sf"/>
</dbReference>
<dbReference type="Pfam" id="PF22660">
    <property type="entry name" value="RS_preATP-grasp-like"/>
    <property type="match status" value="1"/>
</dbReference>
<proteinExistence type="inferred from homology"/>